<name>A0ABT2ZVL7_9RHOB</name>
<evidence type="ECO:0000259" key="2">
    <source>
        <dbReference type="Pfam" id="PF07786"/>
    </source>
</evidence>
<accession>A0ABT2ZVL7</accession>
<dbReference type="RefSeq" id="WP_263847055.1">
    <property type="nucleotide sequence ID" value="NZ_JAOWKW010000002.1"/>
</dbReference>
<dbReference type="Proteomes" id="UP001526166">
    <property type="component" value="Unassembled WGS sequence"/>
</dbReference>
<sequence length="243" mass="26316">MSAPQPQTARIHALDLARSFALVGMVIYHSVYDLTWFGLLPAGLATTGFWSYFARMVAGSFVLLAGVSLYLAHGHQFRSRAYWRRLGVIALAAAGVSLATYVADPSRFVYFGILHSIAVSSLIGLAFLRLPTVAILIGAAVFFVVPQYVIGGVFDHPALVWLGLGAQHPPSMDYEPVFPWAGPFLLGLALAKAADTAGLWQGLRGRGESLRWLAWPGRHSLAIYLVHQPILFGLAYLAARVLA</sequence>
<dbReference type="InterPro" id="IPR012429">
    <property type="entry name" value="HGSNAT_cat"/>
</dbReference>
<protein>
    <submittedName>
        <fullName evidence="3">DUF1624 domain-containing protein</fullName>
    </submittedName>
</protein>
<feature type="transmembrane region" description="Helical" evidence="1">
    <location>
        <begin position="135"/>
        <end position="154"/>
    </location>
</feature>
<evidence type="ECO:0000313" key="3">
    <source>
        <dbReference type="EMBL" id="MCV2877790.1"/>
    </source>
</evidence>
<feature type="transmembrane region" description="Helical" evidence="1">
    <location>
        <begin position="221"/>
        <end position="239"/>
    </location>
</feature>
<dbReference type="Pfam" id="PF07786">
    <property type="entry name" value="HGSNAT_cat"/>
    <property type="match status" value="1"/>
</dbReference>
<keyword evidence="1" id="KW-0812">Transmembrane</keyword>
<feature type="transmembrane region" description="Helical" evidence="1">
    <location>
        <begin position="52"/>
        <end position="71"/>
    </location>
</feature>
<dbReference type="EMBL" id="JAOWKW010000002">
    <property type="protein sequence ID" value="MCV2877790.1"/>
    <property type="molecule type" value="Genomic_DNA"/>
</dbReference>
<keyword evidence="1" id="KW-0472">Membrane</keyword>
<evidence type="ECO:0000313" key="4">
    <source>
        <dbReference type="Proteomes" id="UP001526166"/>
    </source>
</evidence>
<gene>
    <name evidence="3" type="ORF">OE699_02905</name>
</gene>
<feature type="transmembrane region" description="Helical" evidence="1">
    <location>
        <begin position="83"/>
        <end position="102"/>
    </location>
</feature>
<keyword evidence="4" id="KW-1185">Reference proteome</keyword>
<evidence type="ECO:0000256" key="1">
    <source>
        <dbReference type="SAM" id="Phobius"/>
    </source>
</evidence>
<feature type="transmembrane region" description="Helical" evidence="1">
    <location>
        <begin position="108"/>
        <end position="128"/>
    </location>
</feature>
<keyword evidence="1" id="KW-1133">Transmembrane helix</keyword>
<feature type="transmembrane region" description="Helical" evidence="1">
    <location>
        <begin position="20"/>
        <end position="40"/>
    </location>
</feature>
<organism evidence="3 4">
    <name type="scientific">Sedimentimonas flavescens</name>
    <dbReference type="NCBI Taxonomy" id="2851012"/>
    <lineage>
        <taxon>Bacteria</taxon>
        <taxon>Pseudomonadati</taxon>
        <taxon>Pseudomonadota</taxon>
        <taxon>Alphaproteobacteria</taxon>
        <taxon>Rhodobacterales</taxon>
        <taxon>Rhodobacter group</taxon>
        <taxon>Sedimentimonas</taxon>
    </lineage>
</organism>
<comment type="caution">
    <text evidence="3">The sequence shown here is derived from an EMBL/GenBank/DDBJ whole genome shotgun (WGS) entry which is preliminary data.</text>
</comment>
<proteinExistence type="predicted"/>
<feature type="domain" description="Heparan-alpha-glucosaminide N-acetyltransferase catalytic" evidence="2">
    <location>
        <begin position="10"/>
        <end position="229"/>
    </location>
</feature>
<reference evidence="3 4" key="1">
    <citation type="submission" date="2022-10" db="EMBL/GenBank/DDBJ databases">
        <title>Sinirhodobacter sp. nov., isolated from ocean surface sediments.</title>
        <authorList>
            <person name="He W."/>
            <person name="Wang L."/>
            <person name="Zhang D.-F."/>
        </authorList>
    </citation>
    <scope>NUCLEOTIDE SEQUENCE [LARGE SCALE GENOMIC DNA]</scope>
    <source>
        <strain evidence="3 4">WL0115</strain>
    </source>
</reference>